<gene>
    <name evidence="2" type="ORF">JYZ213_LOCUS31253</name>
    <name evidence="3" type="ORF">OXD698_LOCUS32400</name>
</gene>
<evidence type="ECO:0000313" key="4">
    <source>
        <dbReference type="Proteomes" id="UP000663845"/>
    </source>
</evidence>
<proteinExistence type="predicted"/>
<organism evidence="2 4">
    <name type="scientific">Adineta steineri</name>
    <dbReference type="NCBI Taxonomy" id="433720"/>
    <lineage>
        <taxon>Eukaryota</taxon>
        <taxon>Metazoa</taxon>
        <taxon>Spiralia</taxon>
        <taxon>Gnathifera</taxon>
        <taxon>Rotifera</taxon>
        <taxon>Eurotatoria</taxon>
        <taxon>Bdelloidea</taxon>
        <taxon>Adinetida</taxon>
        <taxon>Adinetidae</taxon>
        <taxon>Adineta</taxon>
    </lineage>
</organism>
<reference evidence="2" key="1">
    <citation type="submission" date="2021-02" db="EMBL/GenBank/DDBJ databases">
        <authorList>
            <person name="Nowell W R."/>
        </authorList>
    </citation>
    <scope>NUCLEOTIDE SEQUENCE</scope>
</reference>
<dbReference type="EMBL" id="CAJNOG010000522">
    <property type="protein sequence ID" value="CAF1281397.1"/>
    <property type="molecule type" value="Genomic_DNA"/>
</dbReference>
<dbReference type="Proteomes" id="UP000663845">
    <property type="component" value="Unassembled WGS sequence"/>
</dbReference>
<sequence length="515" mass="59476">MLLRSKKITQPCETNTIQYSTQKRLIRKLVTRGQYEFEIEVEEEILVQEEEQIDQLQKVEEDKEEAEEVKEEDVEEKKEVEEEEEEADEEEEEEKIQIEEDSEEEEKKPVEEEKKHYNLRKKREPHVQVQAPVPKPRSCRVVNKATEADSNSLVKYETEENQASSSTRTLRPRLQLAAPAVKPRKIYTTTTSTEMCTIQYAEIKKKVEERINKHRQWELAEQYLFNSKKEVDVNELLTSLDELSAQPKLKKLSKTFIEHQSTQPRFLTELDFQDGTLECKEVNNKPAVYAVTICIPDWLYASMKADPELRNLPGLETAWFDGMGSVHLRGKIGEAINFQRRVRQYNSSDESSGLGPLFCHLRKEAKESKAGQFTNWVKVRPILSGERLRDEEERIKMETRCSFLLGGGGNSGYHCVGHISNRTYEQRRAQGKKLQKHLDETVKDENGLETTQRMLNAAKAHETRSKPIPGPNGTITNSYKLAPMKAKETLSTEIIGPNGLPISRNDIMRKAHYLL</sequence>
<feature type="compositionally biased region" description="Acidic residues" evidence="1">
    <location>
        <begin position="62"/>
        <end position="74"/>
    </location>
</feature>
<protein>
    <submittedName>
        <fullName evidence="2">Uncharacterized protein</fullName>
    </submittedName>
</protein>
<dbReference type="Proteomes" id="UP000663844">
    <property type="component" value="Unassembled WGS sequence"/>
</dbReference>
<evidence type="ECO:0000313" key="2">
    <source>
        <dbReference type="EMBL" id="CAF1281397.1"/>
    </source>
</evidence>
<accession>A0A815CAH8</accession>
<name>A0A815CAH8_9BILA</name>
<feature type="compositionally biased region" description="Acidic residues" evidence="1">
    <location>
        <begin position="81"/>
        <end position="104"/>
    </location>
</feature>
<evidence type="ECO:0000256" key="1">
    <source>
        <dbReference type="SAM" id="MobiDB-lite"/>
    </source>
</evidence>
<feature type="compositionally biased region" description="Basic and acidic residues" evidence="1">
    <location>
        <begin position="105"/>
        <end position="116"/>
    </location>
</feature>
<dbReference type="AlphaFoldDB" id="A0A815CAH8"/>
<dbReference type="EMBL" id="CAJOAZ010004208">
    <property type="protein sequence ID" value="CAF4048993.1"/>
    <property type="molecule type" value="Genomic_DNA"/>
</dbReference>
<evidence type="ECO:0000313" key="3">
    <source>
        <dbReference type="EMBL" id="CAF4048993.1"/>
    </source>
</evidence>
<feature type="region of interest" description="Disordered" evidence="1">
    <location>
        <begin position="55"/>
        <end position="133"/>
    </location>
</feature>
<comment type="caution">
    <text evidence="2">The sequence shown here is derived from an EMBL/GenBank/DDBJ whole genome shotgun (WGS) entry which is preliminary data.</text>
</comment>